<dbReference type="EMBL" id="JBICBT010000638">
    <property type="protein sequence ID" value="KAL3106681.1"/>
    <property type="molecule type" value="Genomic_DNA"/>
</dbReference>
<keyword evidence="2" id="KW-1185">Reference proteome</keyword>
<evidence type="ECO:0000313" key="1">
    <source>
        <dbReference type="EMBL" id="KAL3106681.1"/>
    </source>
</evidence>
<reference evidence="1 2" key="1">
    <citation type="submission" date="2024-10" db="EMBL/GenBank/DDBJ databases">
        <authorList>
            <person name="Kim D."/>
        </authorList>
    </citation>
    <scope>NUCLEOTIDE SEQUENCE [LARGE SCALE GENOMIC DNA]</scope>
    <source>
        <strain evidence="1">BH-2024</strain>
    </source>
</reference>
<gene>
    <name evidence="1" type="ORF">niasHT_019809</name>
</gene>
<proteinExistence type="predicted"/>
<organism evidence="1 2">
    <name type="scientific">Heterodera trifolii</name>
    <dbReference type="NCBI Taxonomy" id="157864"/>
    <lineage>
        <taxon>Eukaryota</taxon>
        <taxon>Metazoa</taxon>
        <taxon>Ecdysozoa</taxon>
        <taxon>Nematoda</taxon>
        <taxon>Chromadorea</taxon>
        <taxon>Rhabditida</taxon>
        <taxon>Tylenchina</taxon>
        <taxon>Tylenchomorpha</taxon>
        <taxon>Tylenchoidea</taxon>
        <taxon>Heteroderidae</taxon>
        <taxon>Heteroderinae</taxon>
        <taxon>Heterodera</taxon>
    </lineage>
</organism>
<dbReference type="AlphaFoldDB" id="A0ABD2KUQ6"/>
<comment type="caution">
    <text evidence="1">The sequence shown here is derived from an EMBL/GenBank/DDBJ whole genome shotgun (WGS) entry which is preliminary data.</text>
</comment>
<protein>
    <submittedName>
        <fullName evidence="1">Uncharacterized protein</fullName>
    </submittedName>
</protein>
<accession>A0ABD2KUQ6</accession>
<dbReference type="Proteomes" id="UP001620626">
    <property type="component" value="Unassembled WGS sequence"/>
</dbReference>
<name>A0ABD2KUQ6_9BILA</name>
<sequence length="267" mass="30637">MELFIRHDGAGNALFETKTSGMSQIADFNSIDLNNFSAIYIGFCDATVMSVFHKTPLTKAIELSFYSESIEGTLALESMPHLWNVFKKNVVSIDSLFIDDTTADEPQTFLHNLRPFFDAISPDFYLEAPHLRRISGQIGINNAMLGWLHHANSYGTKIFMPVCAEGVSIGLGELEPFVQHFFRRPSHYYENVSFIVKLYDDVVEPFRFEKGDNLLKLVRADEEEEEPMWKLMCGKIGWDDQAWITRIEQAEENVDQKIFLETKTIYP</sequence>
<evidence type="ECO:0000313" key="2">
    <source>
        <dbReference type="Proteomes" id="UP001620626"/>
    </source>
</evidence>